<comment type="caution">
    <text evidence="1">The sequence shown here is derived from an EMBL/GenBank/DDBJ whole genome shotgun (WGS) entry which is preliminary data.</text>
</comment>
<name>A0ACB7T0A5_HYAAI</name>
<dbReference type="EMBL" id="CM023482">
    <property type="protein sequence ID" value="KAH6938827.1"/>
    <property type="molecule type" value="Genomic_DNA"/>
</dbReference>
<proteinExistence type="predicted"/>
<evidence type="ECO:0000313" key="1">
    <source>
        <dbReference type="EMBL" id="KAH6938827.1"/>
    </source>
</evidence>
<keyword evidence="2" id="KW-1185">Reference proteome</keyword>
<accession>A0ACB7T0A5</accession>
<protein>
    <submittedName>
        <fullName evidence="1">Uncharacterized protein</fullName>
    </submittedName>
</protein>
<gene>
    <name evidence="1" type="ORF">HPB50_013257</name>
</gene>
<organism evidence="1 2">
    <name type="scientific">Hyalomma asiaticum</name>
    <name type="common">Tick</name>
    <dbReference type="NCBI Taxonomy" id="266040"/>
    <lineage>
        <taxon>Eukaryota</taxon>
        <taxon>Metazoa</taxon>
        <taxon>Ecdysozoa</taxon>
        <taxon>Arthropoda</taxon>
        <taxon>Chelicerata</taxon>
        <taxon>Arachnida</taxon>
        <taxon>Acari</taxon>
        <taxon>Parasitiformes</taxon>
        <taxon>Ixodida</taxon>
        <taxon>Ixodoidea</taxon>
        <taxon>Ixodidae</taxon>
        <taxon>Hyalomminae</taxon>
        <taxon>Hyalomma</taxon>
    </lineage>
</organism>
<reference evidence="1" key="1">
    <citation type="submission" date="2020-05" db="EMBL/GenBank/DDBJ databases">
        <title>Large-scale comparative analyses of tick genomes elucidate their genetic diversity and vector capacities.</title>
        <authorList>
            <person name="Jia N."/>
            <person name="Wang J."/>
            <person name="Shi W."/>
            <person name="Du L."/>
            <person name="Sun Y."/>
            <person name="Zhan W."/>
            <person name="Jiang J."/>
            <person name="Wang Q."/>
            <person name="Zhang B."/>
            <person name="Ji P."/>
            <person name="Sakyi L.B."/>
            <person name="Cui X."/>
            <person name="Yuan T."/>
            <person name="Jiang B."/>
            <person name="Yang W."/>
            <person name="Lam T.T.-Y."/>
            <person name="Chang Q."/>
            <person name="Ding S."/>
            <person name="Wang X."/>
            <person name="Zhu J."/>
            <person name="Ruan X."/>
            <person name="Zhao L."/>
            <person name="Wei J."/>
            <person name="Que T."/>
            <person name="Du C."/>
            <person name="Cheng J."/>
            <person name="Dai P."/>
            <person name="Han X."/>
            <person name="Huang E."/>
            <person name="Gao Y."/>
            <person name="Liu J."/>
            <person name="Shao H."/>
            <person name="Ye R."/>
            <person name="Li L."/>
            <person name="Wei W."/>
            <person name="Wang X."/>
            <person name="Wang C."/>
            <person name="Yang T."/>
            <person name="Huo Q."/>
            <person name="Li W."/>
            <person name="Guo W."/>
            <person name="Chen H."/>
            <person name="Zhou L."/>
            <person name="Ni X."/>
            <person name="Tian J."/>
            <person name="Zhou Y."/>
            <person name="Sheng Y."/>
            <person name="Liu T."/>
            <person name="Pan Y."/>
            <person name="Xia L."/>
            <person name="Li J."/>
            <person name="Zhao F."/>
            <person name="Cao W."/>
        </authorList>
    </citation>
    <scope>NUCLEOTIDE SEQUENCE</scope>
    <source>
        <strain evidence="1">Hyas-2018</strain>
    </source>
</reference>
<sequence length="128" mass="14681">MCEAQHVVEFICNFRWQCRDDMQRHPPVCPTECARQPNEQLDQPFTEAEMLATMSCVRDFLTDRAAAVGLTPLSSEKLRVRPRGSESLFTLMMRYILAFVRALHHLHKYDCVFAITSVVCLGEKQTGC</sequence>
<evidence type="ECO:0000313" key="2">
    <source>
        <dbReference type="Proteomes" id="UP000821845"/>
    </source>
</evidence>
<dbReference type="Proteomes" id="UP000821845">
    <property type="component" value="Chromosome 2"/>
</dbReference>